<dbReference type="AlphaFoldDB" id="A0A8J4DUZ5"/>
<keyword evidence="3" id="KW-1185">Reference proteome</keyword>
<dbReference type="Proteomes" id="UP000619260">
    <property type="component" value="Unassembled WGS sequence"/>
</dbReference>
<proteinExistence type="predicted"/>
<protein>
    <submittedName>
        <fullName evidence="2">Uncharacterized protein</fullName>
    </submittedName>
</protein>
<organism evidence="2 3">
    <name type="scientific">Virgisporangium aliadipatigenens</name>
    <dbReference type="NCBI Taxonomy" id="741659"/>
    <lineage>
        <taxon>Bacteria</taxon>
        <taxon>Bacillati</taxon>
        <taxon>Actinomycetota</taxon>
        <taxon>Actinomycetes</taxon>
        <taxon>Micromonosporales</taxon>
        <taxon>Micromonosporaceae</taxon>
        <taxon>Virgisporangium</taxon>
    </lineage>
</organism>
<dbReference type="EMBL" id="BOPF01000055">
    <property type="protein sequence ID" value="GIJ51820.1"/>
    <property type="molecule type" value="Genomic_DNA"/>
</dbReference>
<evidence type="ECO:0000313" key="2">
    <source>
        <dbReference type="EMBL" id="GIJ51820.1"/>
    </source>
</evidence>
<gene>
    <name evidence="2" type="ORF">Val02_87060</name>
</gene>
<evidence type="ECO:0000313" key="3">
    <source>
        <dbReference type="Proteomes" id="UP000619260"/>
    </source>
</evidence>
<sequence length="69" mass="7570">MRNRLVNAGVAAPVREAVGGDIQHADDDRARHGQEFLHPTKVPADPCGSFNWPPDQAWDKLGRASLTRP</sequence>
<comment type="caution">
    <text evidence="2">The sequence shown here is derived from an EMBL/GenBank/DDBJ whole genome shotgun (WGS) entry which is preliminary data.</text>
</comment>
<feature type="region of interest" description="Disordered" evidence="1">
    <location>
        <begin position="41"/>
        <end position="69"/>
    </location>
</feature>
<evidence type="ECO:0000256" key="1">
    <source>
        <dbReference type="SAM" id="MobiDB-lite"/>
    </source>
</evidence>
<accession>A0A8J4DUZ5</accession>
<name>A0A8J4DUZ5_9ACTN</name>
<reference evidence="2" key="1">
    <citation type="submission" date="2021-01" db="EMBL/GenBank/DDBJ databases">
        <title>Whole genome shotgun sequence of Virgisporangium aliadipatigenens NBRC 105644.</title>
        <authorList>
            <person name="Komaki H."/>
            <person name="Tamura T."/>
        </authorList>
    </citation>
    <scope>NUCLEOTIDE SEQUENCE</scope>
    <source>
        <strain evidence="2">NBRC 105644</strain>
    </source>
</reference>